<evidence type="ECO:0000313" key="1">
    <source>
        <dbReference type="EMBL" id="MBW4668341.1"/>
    </source>
</evidence>
<protein>
    <submittedName>
        <fullName evidence="1">Uncharacterized protein</fullName>
    </submittedName>
</protein>
<accession>A0A951QMS1</accession>
<dbReference type="EMBL" id="JAHHGZ010000012">
    <property type="protein sequence ID" value="MBW4668341.1"/>
    <property type="molecule type" value="Genomic_DNA"/>
</dbReference>
<name>A0A951QMS1_9CYAN</name>
<proteinExistence type="predicted"/>
<organism evidence="1 2">
    <name type="scientific">Cyanomargarita calcarea GSE-NOS-MK-12-04C</name>
    <dbReference type="NCBI Taxonomy" id="2839659"/>
    <lineage>
        <taxon>Bacteria</taxon>
        <taxon>Bacillati</taxon>
        <taxon>Cyanobacteriota</taxon>
        <taxon>Cyanophyceae</taxon>
        <taxon>Nostocales</taxon>
        <taxon>Cyanomargaritaceae</taxon>
        <taxon>Cyanomargarita</taxon>
    </lineage>
</organism>
<comment type="caution">
    <text evidence="1">The sequence shown here is derived from an EMBL/GenBank/DDBJ whole genome shotgun (WGS) entry which is preliminary data.</text>
</comment>
<evidence type="ECO:0000313" key="2">
    <source>
        <dbReference type="Proteomes" id="UP000729701"/>
    </source>
</evidence>
<dbReference type="AlphaFoldDB" id="A0A951QMS1"/>
<sequence length="46" mass="5333">MINKPSSWYKVLSFKFLDVRKSPPPAVCDRSSEPEVYRLQLNFAST</sequence>
<gene>
    <name evidence="1" type="ORF">KME60_13170</name>
</gene>
<dbReference type="Proteomes" id="UP000729701">
    <property type="component" value="Unassembled WGS sequence"/>
</dbReference>
<reference evidence="1" key="2">
    <citation type="journal article" date="2022" name="Microbiol. Resour. Announc.">
        <title>Metagenome Sequencing to Explore Phylogenomics of Terrestrial Cyanobacteria.</title>
        <authorList>
            <person name="Ward R.D."/>
            <person name="Stajich J.E."/>
            <person name="Johansen J.R."/>
            <person name="Huntemann M."/>
            <person name="Clum A."/>
            <person name="Foster B."/>
            <person name="Foster B."/>
            <person name="Roux S."/>
            <person name="Palaniappan K."/>
            <person name="Varghese N."/>
            <person name="Mukherjee S."/>
            <person name="Reddy T.B.K."/>
            <person name="Daum C."/>
            <person name="Copeland A."/>
            <person name="Chen I.A."/>
            <person name="Ivanova N.N."/>
            <person name="Kyrpides N.C."/>
            <person name="Shapiro N."/>
            <person name="Eloe-Fadrosh E.A."/>
            <person name="Pietrasiak N."/>
        </authorList>
    </citation>
    <scope>NUCLEOTIDE SEQUENCE</scope>
    <source>
        <strain evidence="1">GSE-NOS-MK-12-04C</strain>
    </source>
</reference>
<reference evidence="1" key="1">
    <citation type="submission" date="2021-05" db="EMBL/GenBank/DDBJ databases">
        <authorList>
            <person name="Pietrasiak N."/>
            <person name="Ward R."/>
            <person name="Stajich J.E."/>
            <person name="Kurbessoian T."/>
        </authorList>
    </citation>
    <scope>NUCLEOTIDE SEQUENCE</scope>
    <source>
        <strain evidence="1">GSE-NOS-MK-12-04C</strain>
    </source>
</reference>